<reference evidence="2" key="1">
    <citation type="journal article" date="2023" name="G3 (Bethesda)">
        <title>Whole genome assembly and annotation of the endangered Caribbean coral Acropora cervicornis.</title>
        <authorList>
            <person name="Selwyn J.D."/>
            <person name="Vollmer S.V."/>
        </authorList>
    </citation>
    <scope>NUCLEOTIDE SEQUENCE</scope>
    <source>
        <strain evidence="2">K2</strain>
    </source>
</reference>
<dbReference type="EMBL" id="JARQWQ010000070">
    <property type="protein sequence ID" value="KAK2554409.1"/>
    <property type="molecule type" value="Genomic_DNA"/>
</dbReference>
<evidence type="ECO:0000313" key="3">
    <source>
        <dbReference type="Proteomes" id="UP001249851"/>
    </source>
</evidence>
<keyword evidence="3" id="KW-1185">Reference proteome</keyword>
<name>A0AAD9Q4J6_ACRCE</name>
<feature type="compositionally biased region" description="Basic and acidic residues" evidence="1">
    <location>
        <begin position="91"/>
        <end position="120"/>
    </location>
</feature>
<comment type="caution">
    <text evidence="2">The sequence shown here is derived from an EMBL/GenBank/DDBJ whole genome shotgun (WGS) entry which is preliminary data.</text>
</comment>
<evidence type="ECO:0000256" key="1">
    <source>
        <dbReference type="SAM" id="MobiDB-lite"/>
    </source>
</evidence>
<feature type="compositionally biased region" description="Polar residues" evidence="1">
    <location>
        <begin position="129"/>
        <end position="141"/>
    </location>
</feature>
<accession>A0AAD9Q4J6</accession>
<dbReference type="Proteomes" id="UP001249851">
    <property type="component" value="Unassembled WGS sequence"/>
</dbReference>
<feature type="compositionally biased region" description="Basic residues" evidence="1">
    <location>
        <begin position="61"/>
        <end position="73"/>
    </location>
</feature>
<feature type="region of interest" description="Disordered" evidence="1">
    <location>
        <begin position="40"/>
        <end position="141"/>
    </location>
</feature>
<evidence type="ECO:0000313" key="2">
    <source>
        <dbReference type="EMBL" id="KAK2554409.1"/>
    </source>
</evidence>
<organism evidence="2 3">
    <name type="scientific">Acropora cervicornis</name>
    <name type="common">Staghorn coral</name>
    <dbReference type="NCBI Taxonomy" id="6130"/>
    <lineage>
        <taxon>Eukaryota</taxon>
        <taxon>Metazoa</taxon>
        <taxon>Cnidaria</taxon>
        <taxon>Anthozoa</taxon>
        <taxon>Hexacorallia</taxon>
        <taxon>Scleractinia</taxon>
        <taxon>Astrocoeniina</taxon>
        <taxon>Acroporidae</taxon>
        <taxon>Acropora</taxon>
    </lineage>
</organism>
<reference evidence="2" key="2">
    <citation type="journal article" date="2023" name="Science">
        <title>Genomic signatures of disease resistance in endangered staghorn corals.</title>
        <authorList>
            <person name="Vollmer S.V."/>
            <person name="Selwyn J.D."/>
            <person name="Despard B.A."/>
            <person name="Roesel C.L."/>
        </authorList>
    </citation>
    <scope>NUCLEOTIDE SEQUENCE</scope>
    <source>
        <strain evidence="2">K2</strain>
    </source>
</reference>
<dbReference type="AlphaFoldDB" id="A0AAD9Q4J6"/>
<proteinExistence type="predicted"/>
<gene>
    <name evidence="2" type="ORF">P5673_024117</name>
</gene>
<protein>
    <submittedName>
        <fullName evidence="2">Uncharacterized protein</fullName>
    </submittedName>
</protein>
<feature type="compositionally biased region" description="Acidic residues" evidence="1">
    <location>
        <begin position="79"/>
        <end position="90"/>
    </location>
</feature>
<feature type="compositionally biased region" description="Polar residues" evidence="1">
    <location>
        <begin position="40"/>
        <end position="56"/>
    </location>
</feature>
<sequence>MLFITDKPVSMKEWRENNRTDVEKDCARKCSSKDVEILSQSMQTKIQANPEASKSHSAPRFSKRNRSTRVRRHSSYEPNLDDILEDEEDEGKAHSQNRDLAEIHRERARNSGMLKHDRNGRSWRKKHFVNNNYSRPRSYTA</sequence>